<dbReference type="KEGG" id="ffu:CLAFUR5_02776"/>
<evidence type="ECO:0000256" key="1">
    <source>
        <dbReference type="SAM" id="MobiDB-lite"/>
    </source>
</evidence>
<feature type="region of interest" description="Disordered" evidence="1">
    <location>
        <begin position="1"/>
        <end position="30"/>
    </location>
</feature>
<dbReference type="OMA" id="DSCKHAN"/>
<dbReference type="OrthoDB" id="5413827at2759"/>
<feature type="domain" description="DUF7730" evidence="2">
    <location>
        <begin position="68"/>
        <end position="132"/>
    </location>
</feature>
<evidence type="ECO:0000313" key="4">
    <source>
        <dbReference type="Proteomes" id="UP000756132"/>
    </source>
</evidence>
<dbReference type="Proteomes" id="UP000756132">
    <property type="component" value="Chromosome 2"/>
</dbReference>
<dbReference type="RefSeq" id="XP_047758199.1">
    <property type="nucleotide sequence ID" value="XM_047901924.1"/>
</dbReference>
<dbReference type="AlphaFoldDB" id="A0A9Q8LAE5"/>
<dbReference type="Pfam" id="PF24864">
    <property type="entry name" value="DUF7730"/>
    <property type="match status" value="1"/>
</dbReference>
<gene>
    <name evidence="3" type="ORF">CLAFUR5_02776</name>
</gene>
<dbReference type="PANTHER" id="PTHR38790">
    <property type="entry name" value="2EXR DOMAIN-CONTAINING PROTEIN-RELATED"/>
    <property type="match status" value="1"/>
</dbReference>
<evidence type="ECO:0000313" key="3">
    <source>
        <dbReference type="EMBL" id="UJO13833.1"/>
    </source>
</evidence>
<organism evidence="3 4">
    <name type="scientific">Passalora fulva</name>
    <name type="common">Tomato leaf mold</name>
    <name type="synonym">Cladosporium fulvum</name>
    <dbReference type="NCBI Taxonomy" id="5499"/>
    <lineage>
        <taxon>Eukaryota</taxon>
        <taxon>Fungi</taxon>
        <taxon>Dikarya</taxon>
        <taxon>Ascomycota</taxon>
        <taxon>Pezizomycotina</taxon>
        <taxon>Dothideomycetes</taxon>
        <taxon>Dothideomycetidae</taxon>
        <taxon>Mycosphaerellales</taxon>
        <taxon>Mycosphaerellaceae</taxon>
        <taxon>Fulvia</taxon>
    </lineage>
</organism>
<reference evidence="3" key="1">
    <citation type="submission" date="2021-12" db="EMBL/GenBank/DDBJ databases">
        <authorList>
            <person name="Zaccaron A."/>
            <person name="Stergiopoulos I."/>
        </authorList>
    </citation>
    <scope>NUCLEOTIDE SEQUENCE</scope>
    <source>
        <strain evidence="3">Race5_Kim</strain>
    </source>
</reference>
<evidence type="ECO:0000259" key="2">
    <source>
        <dbReference type="Pfam" id="PF24864"/>
    </source>
</evidence>
<accession>A0A9Q8LAE5</accession>
<dbReference type="EMBL" id="CP090164">
    <property type="protein sequence ID" value="UJO13833.1"/>
    <property type="molecule type" value="Genomic_DNA"/>
</dbReference>
<dbReference type="PANTHER" id="PTHR38790:SF4">
    <property type="entry name" value="2EXR DOMAIN-CONTAINING PROTEIN"/>
    <property type="match status" value="1"/>
</dbReference>
<reference evidence="3" key="2">
    <citation type="journal article" date="2022" name="Microb. Genom.">
        <title>A chromosome-scale genome assembly of the tomato pathogen Cladosporium fulvum reveals a compartmentalized genome architecture and the presence of a dispensable chromosome.</title>
        <authorList>
            <person name="Zaccaron A.Z."/>
            <person name="Chen L.H."/>
            <person name="Samaras A."/>
            <person name="Stergiopoulos I."/>
        </authorList>
    </citation>
    <scope>NUCLEOTIDE SEQUENCE</scope>
    <source>
        <strain evidence="3">Race5_Kim</strain>
    </source>
</reference>
<name>A0A9Q8LAE5_PASFU</name>
<keyword evidence="4" id="KW-1185">Reference proteome</keyword>
<dbReference type="GeneID" id="71982654"/>
<protein>
    <recommendedName>
        <fullName evidence="2">DUF7730 domain-containing protein</fullName>
    </recommendedName>
</protein>
<feature type="region of interest" description="Disordered" evidence="1">
    <location>
        <begin position="124"/>
        <end position="147"/>
    </location>
</feature>
<sequence length="313" mass="35549">MAPSKRARAADSSDGGSQPTKFRKSAAAARRDMLEGGGLLQSSKRVVAKDVLSHTKVPNKSRQIYTRNETQSRLLKLPSEVRNQIWDLVIGSNTVHVWSQSTEVNSLKTDRSLCRSVCQREESEKEEAKNIKTAHDTQKQAGYHERHDSCKHANQLRAYNTKDQLTTTSMNLALLQWIIDVEAFISHLVPTQVQAVQNINFVMHHFESDENFEKMLQKQLSGLKSLVIFVQFVGGEPHAPDVGVSDSYYGDDEYYRQRVLTDVLKLQRLPAEDVTVAAYNSPGRFVYRGERSAVYSSMKDFEKPVEKSLMKKW</sequence>
<dbReference type="InterPro" id="IPR056632">
    <property type="entry name" value="DUF7730"/>
</dbReference>
<proteinExistence type="predicted"/>